<dbReference type="GO" id="GO:1990174">
    <property type="term" value="F:phosphodiesterase decapping endonuclease activity"/>
    <property type="evidence" value="ECO:0007669"/>
    <property type="project" value="TreeGrafter"/>
</dbReference>
<keyword evidence="3" id="KW-0539">Nucleus</keyword>
<evidence type="ECO:0000256" key="2">
    <source>
        <dbReference type="ARBA" id="ARBA00022884"/>
    </source>
</evidence>
<evidence type="ECO:0000313" key="5">
    <source>
        <dbReference type="Proteomes" id="UP000015104"/>
    </source>
</evidence>
<evidence type="ECO:0000313" key="4">
    <source>
        <dbReference type="EnsemblMetazoa" id="tetur13g02860.1"/>
    </source>
</evidence>
<dbReference type="OrthoDB" id="5950381at2759"/>
<dbReference type="STRING" id="32264.T1KK93"/>
<name>T1KK93_TETUR</name>
<dbReference type="HOGENOM" id="CLU_110418_0_1_1"/>
<dbReference type="Pfam" id="PF22327">
    <property type="entry name" value="Nudt16-like"/>
    <property type="match status" value="1"/>
</dbReference>
<keyword evidence="2" id="KW-0694">RNA-binding</keyword>
<dbReference type="GO" id="GO:0016077">
    <property type="term" value="P:sno(s)RNA catabolic process"/>
    <property type="evidence" value="ECO:0007669"/>
    <property type="project" value="TreeGrafter"/>
</dbReference>
<dbReference type="Gene3D" id="3.90.79.10">
    <property type="entry name" value="Nucleoside Triphosphate Pyrophosphohydrolase"/>
    <property type="match status" value="1"/>
</dbReference>
<dbReference type="PANTHER" id="PTHR31699">
    <property type="entry name" value="NUDIX T16 FAMILY MEMBER"/>
    <property type="match status" value="1"/>
</dbReference>
<dbReference type="EnsemblMetazoa" id="tetur13g02860.1">
    <property type="protein sequence ID" value="tetur13g02860.1"/>
    <property type="gene ID" value="tetur13g02860"/>
</dbReference>
<proteinExistence type="predicted"/>
<dbReference type="KEGG" id="tut:107364909"/>
<evidence type="ECO:0000256" key="1">
    <source>
        <dbReference type="ARBA" id="ARBA00004123"/>
    </source>
</evidence>
<dbReference type="SUPFAM" id="SSF55811">
    <property type="entry name" value="Nudix"/>
    <property type="match status" value="1"/>
</dbReference>
<dbReference type="InterPro" id="IPR054754">
    <property type="entry name" value="NudT16"/>
</dbReference>
<comment type="subcellular location">
    <subcellularLocation>
        <location evidence="1">Nucleus</location>
    </subcellularLocation>
</comment>
<dbReference type="PANTHER" id="PTHR31699:SF1">
    <property type="entry name" value="U8 SNORNA-DECAPPING ENZYME"/>
    <property type="match status" value="1"/>
</dbReference>
<protein>
    <recommendedName>
        <fullName evidence="6">Nudix hydrolase domain-containing protein</fullName>
    </recommendedName>
</protein>
<keyword evidence="5" id="KW-1185">Reference proteome</keyword>
<reference evidence="5" key="1">
    <citation type="submission" date="2011-08" db="EMBL/GenBank/DDBJ databases">
        <authorList>
            <person name="Rombauts S."/>
        </authorList>
    </citation>
    <scope>NUCLEOTIDE SEQUENCE</scope>
    <source>
        <strain evidence="5">London</strain>
    </source>
</reference>
<evidence type="ECO:0008006" key="6">
    <source>
        <dbReference type="Google" id="ProtNLM"/>
    </source>
</evidence>
<sequence>MLLATLVPKLIGFRACIPRTLSATLSSSSSSSGSTTSLNEMSLRSLTLDEALQLTDPSGNIHAAHCLLYCKTVDGDVEGMFGLCQVRFDGQLGFPGGVIKSEELSSVSGMIAGLQRELEEEINFFVQSSESDPDGTNGFQHVSTYIDDSIQASKSPLRVNIYHFFIKQISEQEFKQCEAQHVQSTHFPLESLGIFRVPMIDPDNCKETTIFKYYKKRGTFLVNFFKHYFAGIGKNQLYDSLVHLDCLTPNYLAQLEPYIRKCV</sequence>
<dbReference type="GO" id="GO:0005634">
    <property type="term" value="C:nucleus"/>
    <property type="evidence" value="ECO:0007669"/>
    <property type="project" value="UniProtKB-SubCell"/>
</dbReference>
<dbReference type="eggNOG" id="ENOG502S20E">
    <property type="taxonomic scope" value="Eukaryota"/>
</dbReference>
<accession>T1KK93</accession>
<gene>
    <name evidence="4" type="primary">107364909</name>
</gene>
<dbReference type="InterPro" id="IPR015797">
    <property type="entry name" value="NUDIX_hydrolase-like_dom_sf"/>
</dbReference>
<dbReference type="AlphaFoldDB" id="T1KK93"/>
<reference evidence="4" key="2">
    <citation type="submission" date="2015-06" db="UniProtKB">
        <authorList>
            <consortium name="EnsemblMetazoa"/>
        </authorList>
    </citation>
    <scope>IDENTIFICATION</scope>
</reference>
<dbReference type="EMBL" id="CAEY01000175">
    <property type="status" value="NOT_ANNOTATED_CDS"/>
    <property type="molecule type" value="Genomic_DNA"/>
</dbReference>
<evidence type="ECO:0000256" key="3">
    <source>
        <dbReference type="ARBA" id="ARBA00023242"/>
    </source>
</evidence>
<organism evidence="4 5">
    <name type="scientific">Tetranychus urticae</name>
    <name type="common">Two-spotted spider mite</name>
    <dbReference type="NCBI Taxonomy" id="32264"/>
    <lineage>
        <taxon>Eukaryota</taxon>
        <taxon>Metazoa</taxon>
        <taxon>Ecdysozoa</taxon>
        <taxon>Arthropoda</taxon>
        <taxon>Chelicerata</taxon>
        <taxon>Arachnida</taxon>
        <taxon>Acari</taxon>
        <taxon>Acariformes</taxon>
        <taxon>Trombidiformes</taxon>
        <taxon>Prostigmata</taxon>
        <taxon>Eleutherengona</taxon>
        <taxon>Raphignathae</taxon>
        <taxon>Tetranychoidea</taxon>
        <taxon>Tetranychidae</taxon>
        <taxon>Tetranychus</taxon>
    </lineage>
</organism>
<dbReference type="Proteomes" id="UP000015104">
    <property type="component" value="Unassembled WGS sequence"/>
</dbReference>
<dbReference type="GO" id="GO:0030515">
    <property type="term" value="F:snoRNA binding"/>
    <property type="evidence" value="ECO:0007669"/>
    <property type="project" value="TreeGrafter"/>
</dbReference>
<dbReference type="GO" id="GO:0006402">
    <property type="term" value="P:mRNA catabolic process"/>
    <property type="evidence" value="ECO:0007669"/>
    <property type="project" value="TreeGrafter"/>
</dbReference>